<organism evidence="8 9">
    <name type="scientific">Sphingobacterium gobiense</name>
    <dbReference type="NCBI Taxonomy" id="1382456"/>
    <lineage>
        <taxon>Bacteria</taxon>
        <taxon>Pseudomonadati</taxon>
        <taxon>Bacteroidota</taxon>
        <taxon>Sphingobacteriia</taxon>
        <taxon>Sphingobacteriales</taxon>
        <taxon>Sphingobacteriaceae</taxon>
        <taxon>Sphingobacterium</taxon>
    </lineage>
</organism>
<dbReference type="AlphaFoldDB" id="A0A2S9JUS6"/>
<comment type="similarity">
    <text evidence="2">Belongs to the SusD family.</text>
</comment>
<dbReference type="Pfam" id="PF07980">
    <property type="entry name" value="SusD_RagB"/>
    <property type="match status" value="1"/>
</dbReference>
<feature type="domain" description="RagB/SusD" evidence="6">
    <location>
        <begin position="333"/>
        <end position="407"/>
    </location>
</feature>
<name>A0A2S9JUS6_9SPHI</name>
<comment type="subcellular location">
    <subcellularLocation>
        <location evidence="1">Cell outer membrane</location>
    </subcellularLocation>
</comment>
<evidence type="ECO:0000259" key="6">
    <source>
        <dbReference type="Pfam" id="PF07980"/>
    </source>
</evidence>
<evidence type="ECO:0000259" key="7">
    <source>
        <dbReference type="Pfam" id="PF14322"/>
    </source>
</evidence>
<dbReference type="InterPro" id="IPR012944">
    <property type="entry name" value="SusD_RagB_dom"/>
</dbReference>
<evidence type="ECO:0000256" key="5">
    <source>
        <dbReference type="ARBA" id="ARBA00023237"/>
    </source>
</evidence>
<dbReference type="EMBL" id="PVBS01000001">
    <property type="protein sequence ID" value="PRD57037.1"/>
    <property type="molecule type" value="Genomic_DNA"/>
</dbReference>
<evidence type="ECO:0000256" key="1">
    <source>
        <dbReference type="ARBA" id="ARBA00004442"/>
    </source>
</evidence>
<comment type="caution">
    <text evidence="8">The sequence shown here is derived from an EMBL/GenBank/DDBJ whole genome shotgun (WGS) entry which is preliminary data.</text>
</comment>
<evidence type="ECO:0000313" key="8">
    <source>
        <dbReference type="EMBL" id="PRD57037.1"/>
    </source>
</evidence>
<dbReference type="PROSITE" id="PS51257">
    <property type="entry name" value="PROKAR_LIPOPROTEIN"/>
    <property type="match status" value="1"/>
</dbReference>
<proteinExistence type="inferred from homology"/>
<evidence type="ECO:0008006" key="10">
    <source>
        <dbReference type="Google" id="ProtNLM"/>
    </source>
</evidence>
<dbReference type="Pfam" id="PF14322">
    <property type="entry name" value="SusD-like_3"/>
    <property type="match status" value="1"/>
</dbReference>
<accession>A0A2S9JUS6</accession>
<sequence>MNKILKLIALICLLSSCNDFLDEKSNNRLAVPVTIDDLQALLDNQTFINTLRTPSILQSSADDTFLLEQNYNGLSAENKLFYAWKPFDYFYSNDWSAAYQVIYTANYCLETLENVPKNVQNRQVWENVYGSACFLKSYYYLGLLWAFSKEYDPKGNNDSRGIVLRSDSDFNVPSIFFTVGECYDEVISLAEESLGYLPETPLVKARPSKLAAHSLLARALLSMGMYEDALTHAEHALAIDDSLIDFNNADDGINIDAPTPFTKFTKETIFYSEMTQKFTLHRASTALIDTVLFQLFEDGDLRRRAYYQPSGKFYKFKGTHSHSIQSLFSGLTTAEMYLIRAECRVRHSESQAAMNDLNRLLKSRWDESIPYVEKIGDSKESVLKMVLDERRKELAMRGIRWSDIKRLNREGHEIQLTRKVGGETFVLQPQSEGFILPLPRDLDNFL</sequence>
<evidence type="ECO:0000256" key="4">
    <source>
        <dbReference type="ARBA" id="ARBA00023136"/>
    </source>
</evidence>
<dbReference type="RefSeq" id="WP_105724442.1">
    <property type="nucleotide sequence ID" value="NZ_PVBS01000001.1"/>
</dbReference>
<keyword evidence="3" id="KW-0732">Signal</keyword>
<evidence type="ECO:0000256" key="3">
    <source>
        <dbReference type="ARBA" id="ARBA00022729"/>
    </source>
</evidence>
<dbReference type="Proteomes" id="UP000238642">
    <property type="component" value="Unassembled WGS sequence"/>
</dbReference>
<dbReference type="InterPro" id="IPR011990">
    <property type="entry name" value="TPR-like_helical_dom_sf"/>
</dbReference>
<dbReference type="InterPro" id="IPR033985">
    <property type="entry name" value="SusD-like_N"/>
</dbReference>
<keyword evidence="4" id="KW-0472">Membrane</keyword>
<feature type="domain" description="SusD-like N-terminal" evidence="7">
    <location>
        <begin position="19"/>
        <end position="220"/>
    </location>
</feature>
<keyword evidence="5" id="KW-0998">Cell outer membrane</keyword>
<gene>
    <name evidence="8" type="ORF">C5749_07465</name>
</gene>
<dbReference type="Gene3D" id="1.25.40.390">
    <property type="match status" value="1"/>
</dbReference>
<dbReference type="GO" id="GO:0009279">
    <property type="term" value="C:cell outer membrane"/>
    <property type="evidence" value="ECO:0007669"/>
    <property type="project" value="UniProtKB-SubCell"/>
</dbReference>
<evidence type="ECO:0000313" key="9">
    <source>
        <dbReference type="Proteomes" id="UP000238642"/>
    </source>
</evidence>
<dbReference type="OrthoDB" id="653598at2"/>
<evidence type="ECO:0000256" key="2">
    <source>
        <dbReference type="ARBA" id="ARBA00006275"/>
    </source>
</evidence>
<protein>
    <recommendedName>
        <fullName evidence="10">RagB/SusD family nutrient uptake outer membrane protein</fullName>
    </recommendedName>
</protein>
<reference evidence="8 9" key="1">
    <citation type="submission" date="2018-02" db="EMBL/GenBank/DDBJ databases">
        <title>The draft genome of Sphingobacterium gobiense H7.</title>
        <authorList>
            <person name="Li L."/>
            <person name="Liu L."/>
            <person name="Zhang X."/>
            <person name="Wang T."/>
            <person name="Liang L."/>
        </authorList>
    </citation>
    <scope>NUCLEOTIDE SEQUENCE [LARGE SCALE GENOMIC DNA]</scope>
    <source>
        <strain evidence="8 9">ACCC 05757</strain>
    </source>
</reference>
<keyword evidence="9" id="KW-1185">Reference proteome</keyword>
<dbReference type="SUPFAM" id="SSF48452">
    <property type="entry name" value="TPR-like"/>
    <property type="match status" value="1"/>
</dbReference>